<dbReference type="Gramene" id="OE9A080642T1">
    <property type="protein sequence ID" value="OE9A080642C1"/>
    <property type="gene ID" value="OE9A080642"/>
</dbReference>
<dbReference type="OrthoDB" id="5792673at2759"/>
<dbReference type="SUPFAM" id="SSF82199">
    <property type="entry name" value="SET domain"/>
    <property type="match status" value="1"/>
</dbReference>
<sequence length="338" mass="37554">MGHQCTGNVPDVSAKNCKAELDSGAPLRRSSARLPKLNTQKSSVDVSSENDSGSMHNLEKESKNGGRVHNKRKLETPQSGVVRVVAEPVVINGGESSSMDELVGKSAYTMVTENLRTFNKYYLLFRLIEPKAVVFPCGPNCGCGPHFVNRISQRGSKYRLEVFRTLRMCWGVRSWDSIPSGAPVCEYIGLLMKTDDLDPAADNSYVYDIDCYICLQKMKALEGRKRRLWDAALPSHVGKVDDESSDSVPFCIDAGQTGNITRFINHSCQPTLFVQCVLSNHHDIKLARFVLVAADNIQPLKELTYDYGYPLDSVMGPDGKIRQMPCYCGAAECRKRLF</sequence>
<dbReference type="GO" id="GO:0003690">
    <property type="term" value="F:double-stranded DNA binding"/>
    <property type="evidence" value="ECO:0007669"/>
    <property type="project" value="TreeGrafter"/>
</dbReference>
<name>A0A8S0VKP4_OLEEU</name>
<keyword evidence="8" id="KW-1185">Reference proteome</keyword>
<dbReference type="Gene3D" id="2.170.270.10">
    <property type="entry name" value="SET domain"/>
    <property type="match status" value="1"/>
</dbReference>
<evidence type="ECO:0000256" key="2">
    <source>
        <dbReference type="ARBA" id="ARBA00022679"/>
    </source>
</evidence>
<dbReference type="InterPro" id="IPR001214">
    <property type="entry name" value="SET_dom"/>
</dbReference>
<reference evidence="7 8" key="1">
    <citation type="submission" date="2019-12" db="EMBL/GenBank/DDBJ databases">
        <authorList>
            <person name="Alioto T."/>
            <person name="Alioto T."/>
            <person name="Gomez Garrido J."/>
        </authorList>
    </citation>
    <scope>NUCLEOTIDE SEQUENCE [LARGE SCALE GENOMIC DNA]</scope>
</reference>
<keyword evidence="3" id="KW-0949">S-adenosyl-L-methionine</keyword>
<comment type="caution">
    <text evidence="7">The sequence shown here is derived from an EMBL/GenBank/DDBJ whole genome shotgun (WGS) entry which is preliminary data.</text>
</comment>
<evidence type="ECO:0000256" key="1">
    <source>
        <dbReference type="ARBA" id="ARBA00022603"/>
    </source>
</evidence>
<feature type="domain" description="SET" evidence="5">
    <location>
        <begin position="158"/>
        <end position="308"/>
    </location>
</feature>
<dbReference type="AlphaFoldDB" id="A0A8S0VKP4"/>
<dbReference type="PROSITE" id="PS50280">
    <property type="entry name" value="SET"/>
    <property type="match status" value="1"/>
</dbReference>
<evidence type="ECO:0000259" key="5">
    <source>
        <dbReference type="PROSITE" id="PS50280"/>
    </source>
</evidence>
<dbReference type="Pfam" id="PF00856">
    <property type="entry name" value="SET"/>
    <property type="match status" value="1"/>
</dbReference>
<gene>
    <name evidence="7" type="ORF">OLEA9_A080642</name>
</gene>
<feature type="domain" description="Post-SET" evidence="6">
    <location>
        <begin position="322"/>
        <end position="338"/>
    </location>
</feature>
<evidence type="ECO:0000313" key="7">
    <source>
        <dbReference type="EMBL" id="CAA3031003.1"/>
    </source>
</evidence>
<dbReference type="GO" id="GO:0042054">
    <property type="term" value="F:histone methyltransferase activity"/>
    <property type="evidence" value="ECO:0007669"/>
    <property type="project" value="TreeGrafter"/>
</dbReference>
<organism evidence="7 8">
    <name type="scientific">Olea europaea subsp. europaea</name>
    <dbReference type="NCBI Taxonomy" id="158383"/>
    <lineage>
        <taxon>Eukaryota</taxon>
        <taxon>Viridiplantae</taxon>
        <taxon>Streptophyta</taxon>
        <taxon>Embryophyta</taxon>
        <taxon>Tracheophyta</taxon>
        <taxon>Spermatophyta</taxon>
        <taxon>Magnoliopsida</taxon>
        <taxon>eudicotyledons</taxon>
        <taxon>Gunneridae</taxon>
        <taxon>Pentapetalae</taxon>
        <taxon>asterids</taxon>
        <taxon>lamiids</taxon>
        <taxon>Lamiales</taxon>
        <taxon>Oleaceae</taxon>
        <taxon>Oleeae</taxon>
        <taxon>Olea</taxon>
    </lineage>
</organism>
<protein>
    <submittedName>
        <fullName evidence="7">Histone-lysine N-methyltransferase, H3 lysine-9 specific SUVH4</fullName>
    </submittedName>
</protein>
<dbReference type="PROSITE" id="PS50868">
    <property type="entry name" value="POST_SET"/>
    <property type="match status" value="1"/>
</dbReference>
<dbReference type="Proteomes" id="UP000594638">
    <property type="component" value="Unassembled WGS sequence"/>
</dbReference>
<dbReference type="PANTHER" id="PTHR45660">
    <property type="entry name" value="HISTONE-LYSINE N-METHYLTRANSFERASE SETMAR"/>
    <property type="match status" value="1"/>
</dbReference>
<keyword evidence="2" id="KW-0808">Transferase</keyword>
<dbReference type="EMBL" id="CACTIH010009410">
    <property type="protein sequence ID" value="CAA3031003.1"/>
    <property type="molecule type" value="Genomic_DNA"/>
</dbReference>
<feature type="region of interest" description="Disordered" evidence="4">
    <location>
        <begin position="23"/>
        <end position="76"/>
    </location>
</feature>
<keyword evidence="1" id="KW-0489">Methyltransferase</keyword>
<dbReference type="PANTHER" id="PTHR45660:SF94">
    <property type="entry name" value="HISTONE-LYSINE N-METHYLTRANSFERASE, H3 LYSINE-9 SPECIFIC SUVH4"/>
    <property type="match status" value="1"/>
</dbReference>
<accession>A0A8S0VKP4</accession>
<evidence type="ECO:0000313" key="8">
    <source>
        <dbReference type="Proteomes" id="UP000594638"/>
    </source>
</evidence>
<dbReference type="InterPro" id="IPR046341">
    <property type="entry name" value="SET_dom_sf"/>
</dbReference>
<dbReference type="InterPro" id="IPR051357">
    <property type="entry name" value="H3K9_HMTase_SUVAR3-9"/>
</dbReference>
<evidence type="ECO:0000256" key="4">
    <source>
        <dbReference type="SAM" id="MobiDB-lite"/>
    </source>
</evidence>
<evidence type="ECO:0000259" key="6">
    <source>
        <dbReference type="PROSITE" id="PS50868"/>
    </source>
</evidence>
<dbReference type="InterPro" id="IPR003616">
    <property type="entry name" value="Post-SET_dom"/>
</dbReference>
<feature type="compositionally biased region" description="Polar residues" evidence="4">
    <location>
        <begin position="37"/>
        <end position="55"/>
    </location>
</feature>
<evidence type="ECO:0000256" key="3">
    <source>
        <dbReference type="ARBA" id="ARBA00022691"/>
    </source>
</evidence>
<dbReference type="GO" id="GO:0032259">
    <property type="term" value="P:methylation"/>
    <property type="evidence" value="ECO:0007669"/>
    <property type="project" value="UniProtKB-KW"/>
</dbReference>
<dbReference type="SMART" id="SM00508">
    <property type="entry name" value="PostSET"/>
    <property type="match status" value="1"/>
</dbReference>
<proteinExistence type="predicted"/>
<dbReference type="SMART" id="SM00317">
    <property type="entry name" value="SET"/>
    <property type="match status" value="1"/>
</dbReference>